<evidence type="ECO:0000256" key="2">
    <source>
        <dbReference type="ARBA" id="ARBA00012790"/>
    </source>
</evidence>
<evidence type="ECO:0000256" key="14">
    <source>
        <dbReference type="ARBA" id="ARBA00023136"/>
    </source>
</evidence>
<evidence type="ECO:0000256" key="12">
    <source>
        <dbReference type="ARBA" id="ARBA00022989"/>
    </source>
</evidence>
<dbReference type="SUPFAM" id="SSF81660">
    <property type="entry name" value="Metal cation-transporting ATPase, ATP-binding domain N"/>
    <property type="match status" value="1"/>
</dbReference>
<dbReference type="SFLD" id="SFLDS00003">
    <property type="entry name" value="Haloacid_Dehalogenase"/>
    <property type="match status" value="1"/>
</dbReference>
<name>A0AAW2R9K2_9LAMI</name>
<keyword evidence="5" id="KW-0812">Transmembrane</keyword>
<keyword evidence="3" id="KW-0813">Transport</keyword>
<dbReference type="Gene3D" id="1.20.1110.10">
    <property type="entry name" value="Calcium-transporting ATPase, transmembrane domain"/>
    <property type="match status" value="1"/>
</dbReference>
<dbReference type="Pfam" id="PF13246">
    <property type="entry name" value="Cation_ATPase"/>
    <property type="match status" value="1"/>
</dbReference>
<reference evidence="15" key="1">
    <citation type="submission" date="2020-06" db="EMBL/GenBank/DDBJ databases">
        <authorList>
            <person name="Li T."/>
            <person name="Hu X."/>
            <person name="Zhang T."/>
            <person name="Song X."/>
            <person name="Zhang H."/>
            <person name="Dai N."/>
            <person name="Sheng W."/>
            <person name="Hou X."/>
            <person name="Wei L."/>
        </authorList>
    </citation>
    <scope>NUCLEOTIDE SEQUENCE</scope>
    <source>
        <strain evidence="15">KEN8</strain>
        <tissue evidence="15">Leaf</tissue>
    </source>
</reference>
<dbReference type="InterPro" id="IPR001757">
    <property type="entry name" value="P_typ_ATPase"/>
</dbReference>
<keyword evidence="13" id="KW-0406">Ion transport</keyword>
<dbReference type="EMBL" id="JACGWM010000004">
    <property type="protein sequence ID" value="KAL0376674.1"/>
    <property type="molecule type" value="Genomic_DNA"/>
</dbReference>
<dbReference type="FunFam" id="3.40.50.1000:FF:000018">
    <property type="entry name" value="Calcium-transporting ATPase"/>
    <property type="match status" value="1"/>
</dbReference>
<comment type="caution">
    <text evidence="15">The sequence shown here is derived from an EMBL/GenBank/DDBJ whole genome shotgun (WGS) entry which is preliminary data.</text>
</comment>
<evidence type="ECO:0000256" key="13">
    <source>
        <dbReference type="ARBA" id="ARBA00023065"/>
    </source>
</evidence>
<evidence type="ECO:0000313" key="15">
    <source>
        <dbReference type="EMBL" id="KAL0376674.1"/>
    </source>
</evidence>
<dbReference type="EC" id="7.2.2.10" evidence="2"/>
<dbReference type="PRINTS" id="PR00120">
    <property type="entry name" value="HATPASE"/>
</dbReference>
<protein>
    <recommendedName>
        <fullName evidence="2">P-type Ca(2+) transporter</fullName>
        <ecNumber evidence="2">7.2.2.10</ecNumber>
    </recommendedName>
</protein>
<keyword evidence="7" id="KW-0547">Nucleotide-binding</keyword>
<dbReference type="PANTHER" id="PTHR24093:SF434">
    <property type="entry name" value="CALCIUM-TRANSPORTING ATPASE 13, PLASMA MEMBRANE-TYPE-RELATED"/>
    <property type="match status" value="1"/>
</dbReference>
<dbReference type="InterPro" id="IPR023299">
    <property type="entry name" value="ATPase_P-typ_cyto_dom_N"/>
</dbReference>
<proteinExistence type="predicted"/>
<dbReference type="Gene3D" id="3.40.50.1000">
    <property type="entry name" value="HAD superfamily/HAD-like"/>
    <property type="match status" value="1"/>
</dbReference>
<keyword evidence="9" id="KW-0067">ATP-binding</keyword>
<keyword evidence="4" id="KW-0109">Calcium transport</keyword>
<keyword evidence="12" id="KW-1133">Transmembrane helix</keyword>
<keyword evidence="6" id="KW-0479">Metal-binding</keyword>
<accession>A0AAW2R9K2</accession>
<dbReference type="AlphaFoldDB" id="A0AAW2R9K2"/>
<dbReference type="InterPro" id="IPR018303">
    <property type="entry name" value="ATPase_P-typ_P_site"/>
</dbReference>
<dbReference type="FunFam" id="3.40.1110.10:FF:000013">
    <property type="entry name" value="Calcium-transporting ATPase"/>
    <property type="match status" value="1"/>
</dbReference>
<dbReference type="NCBIfam" id="TIGR01494">
    <property type="entry name" value="ATPase_P-type"/>
    <property type="match status" value="1"/>
</dbReference>
<dbReference type="SFLD" id="SFLDG00002">
    <property type="entry name" value="C1.7:_P-type_atpase_like"/>
    <property type="match status" value="1"/>
</dbReference>
<evidence type="ECO:0000256" key="4">
    <source>
        <dbReference type="ARBA" id="ARBA00022568"/>
    </source>
</evidence>
<reference evidence="15" key="2">
    <citation type="journal article" date="2024" name="Plant">
        <title>Genomic evolution and insights into agronomic trait innovations of Sesamum species.</title>
        <authorList>
            <person name="Miao H."/>
            <person name="Wang L."/>
            <person name="Qu L."/>
            <person name="Liu H."/>
            <person name="Sun Y."/>
            <person name="Le M."/>
            <person name="Wang Q."/>
            <person name="Wei S."/>
            <person name="Zheng Y."/>
            <person name="Lin W."/>
            <person name="Duan Y."/>
            <person name="Cao H."/>
            <person name="Xiong S."/>
            <person name="Wang X."/>
            <person name="Wei L."/>
            <person name="Li C."/>
            <person name="Ma Q."/>
            <person name="Ju M."/>
            <person name="Zhao R."/>
            <person name="Li G."/>
            <person name="Mu C."/>
            <person name="Tian Q."/>
            <person name="Mei H."/>
            <person name="Zhang T."/>
            <person name="Gao T."/>
            <person name="Zhang H."/>
        </authorList>
    </citation>
    <scope>NUCLEOTIDE SEQUENCE</scope>
    <source>
        <strain evidence="15">KEN8</strain>
    </source>
</reference>
<keyword evidence="8" id="KW-0106">Calcium</keyword>
<dbReference type="InterPro" id="IPR044492">
    <property type="entry name" value="P_typ_ATPase_HD_dom"/>
</dbReference>
<dbReference type="PANTHER" id="PTHR24093">
    <property type="entry name" value="CATION TRANSPORTING ATPASE"/>
    <property type="match status" value="1"/>
</dbReference>
<dbReference type="GO" id="GO:0016887">
    <property type="term" value="F:ATP hydrolysis activity"/>
    <property type="evidence" value="ECO:0007669"/>
    <property type="project" value="InterPro"/>
</dbReference>
<dbReference type="Gene3D" id="3.40.1110.10">
    <property type="entry name" value="Calcium-transporting ATPase, cytoplasmic domain N"/>
    <property type="match status" value="1"/>
</dbReference>
<keyword evidence="11" id="KW-1278">Translocase</keyword>
<evidence type="ECO:0000256" key="5">
    <source>
        <dbReference type="ARBA" id="ARBA00022692"/>
    </source>
</evidence>
<gene>
    <name evidence="15" type="ORF">Scaly_0785000</name>
</gene>
<dbReference type="PROSITE" id="PS00154">
    <property type="entry name" value="ATPASE_E1_E2"/>
    <property type="match status" value="1"/>
</dbReference>
<evidence type="ECO:0000256" key="6">
    <source>
        <dbReference type="ARBA" id="ARBA00022723"/>
    </source>
</evidence>
<dbReference type="GO" id="GO:0005524">
    <property type="term" value="F:ATP binding"/>
    <property type="evidence" value="ECO:0007669"/>
    <property type="project" value="UniProtKB-KW"/>
</dbReference>
<dbReference type="SUPFAM" id="SSF56784">
    <property type="entry name" value="HAD-like"/>
    <property type="match status" value="1"/>
</dbReference>
<dbReference type="GO" id="GO:0005388">
    <property type="term" value="F:P-type calcium transporter activity"/>
    <property type="evidence" value="ECO:0007669"/>
    <property type="project" value="UniProtKB-EC"/>
</dbReference>
<dbReference type="InterPro" id="IPR023214">
    <property type="entry name" value="HAD_sf"/>
</dbReference>
<dbReference type="PRINTS" id="PR00119">
    <property type="entry name" value="CATATPASE"/>
</dbReference>
<dbReference type="SFLD" id="SFLDF00027">
    <property type="entry name" value="p-type_atpase"/>
    <property type="match status" value="1"/>
</dbReference>
<evidence type="ECO:0000256" key="11">
    <source>
        <dbReference type="ARBA" id="ARBA00022967"/>
    </source>
</evidence>
<evidence type="ECO:0000256" key="9">
    <source>
        <dbReference type="ARBA" id="ARBA00022840"/>
    </source>
</evidence>
<dbReference type="InterPro" id="IPR036412">
    <property type="entry name" value="HAD-like_sf"/>
</dbReference>
<dbReference type="GO" id="GO:0005886">
    <property type="term" value="C:plasma membrane"/>
    <property type="evidence" value="ECO:0007669"/>
    <property type="project" value="TreeGrafter"/>
</dbReference>
<dbReference type="GO" id="GO:0046872">
    <property type="term" value="F:metal ion binding"/>
    <property type="evidence" value="ECO:0007669"/>
    <property type="project" value="UniProtKB-KW"/>
</dbReference>
<keyword evidence="10" id="KW-0460">Magnesium</keyword>
<sequence length="409" mass="44712">MMELAMVRKLSACETMGSATTICTDKTGTLTMNQMKVTRFWLGKESMEGEDVSVIAPDVLNLLYQGVGLNTTGSIYRPAVSNGFEFSGSPTEKAILSWAALELNMDIDKQDFTVLSVEAFNSEKKRSGVFLKNVKEGTVHAHWKGAAEMILAMCSHYYDAQGNITSLDVFERLNFSEIIQGMACSSLRCIAFACKQVIGGKLVSNEIREQIPDNGLTLLALVGLKDPCRPGAKQAVEDCQYAGVNVKMITGDNIFTARTIAMECGILSPDQEVNDGSVEEGVEFRSYTEEERTEKVEMIRVMARSSPFDKLLMVQCLRKKGHVVAVTGDGTNDAPALREADIGLSMGIQGTEVAKESSDIVILDDNFASVATVLRWGRCVYNNIQKFIQFQLTVNVAALASTCSSSFSW</sequence>
<evidence type="ECO:0000256" key="8">
    <source>
        <dbReference type="ARBA" id="ARBA00022837"/>
    </source>
</evidence>
<organism evidence="15">
    <name type="scientific">Sesamum calycinum</name>
    <dbReference type="NCBI Taxonomy" id="2727403"/>
    <lineage>
        <taxon>Eukaryota</taxon>
        <taxon>Viridiplantae</taxon>
        <taxon>Streptophyta</taxon>
        <taxon>Embryophyta</taxon>
        <taxon>Tracheophyta</taxon>
        <taxon>Spermatophyta</taxon>
        <taxon>Magnoliopsida</taxon>
        <taxon>eudicotyledons</taxon>
        <taxon>Gunneridae</taxon>
        <taxon>Pentapetalae</taxon>
        <taxon>asterids</taxon>
        <taxon>lamiids</taxon>
        <taxon>Lamiales</taxon>
        <taxon>Pedaliaceae</taxon>
        <taxon>Sesamum</taxon>
    </lineage>
</organism>
<evidence type="ECO:0000256" key="3">
    <source>
        <dbReference type="ARBA" id="ARBA00022448"/>
    </source>
</evidence>
<keyword evidence="14" id="KW-0472">Membrane</keyword>
<evidence type="ECO:0000256" key="10">
    <source>
        <dbReference type="ARBA" id="ARBA00022842"/>
    </source>
</evidence>
<comment type="subcellular location">
    <subcellularLocation>
        <location evidence="1">Membrane</location>
        <topology evidence="1">Multi-pass membrane protein</topology>
    </subcellularLocation>
</comment>
<evidence type="ECO:0000256" key="7">
    <source>
        <dbReference type="ARBA" id="ARBA00022741"/>
    </source>
</evidence>
<evidence type="ECO:0000256" key="1">
    <source>
        <dbReference type="ARBA" id="ARBA00004141"/>
    </source>
</evidence>